<proteinExistence type="predicted"/>
<evidence type="ECO:0000313" key="1">
    <source>
        <dbReference type="EMBL" id="KAG7493396.1"/>
    </source>
</evidence>
<dbReference type="EMBL" id="JAGKHQ010000016">
    <property type="protein sequence ID" value="KAG7493396.1"/>
    <property type="molecule type" value="Genomic_DNA"/>
</dbReference>
<reference evidence="1 2" key="1">
    <citation type="journal article" date="2021" name="Sci. Rep.">
        <title>Chromosome anchoring in Senegalese sole (Solea senegalensis) reveals sex-associated markers and genome rearrangements in flatfish.</title>
        <authorList>
            <person name="Guerrero-Cozar I."/>
            <person name="Gomez-Garrido J."/>
            <person name="Berbel C."/>
            <person name="Martinez-Blanch J.F."/>
            <person name="Alioto T."/>
            <person name="Claros M.G."/>
            <person name="Gagnaire P.A."/>
            <person name="Manchado M."/>
        </authorList>
    </citation>
    <scope>NUCLEOTIDE SEQUENCE [LARGE SCALE GENOMIC DNA]</scope>
    <source>
        <strain evidence="1">Sse05_10M</strain>
    </source>
</reference>
<keyword evidence="2" id="KW-1185">Reference proteome</keyword>
<organism evidence="1 2">
    <name type="scientific">Solea senegalensis</name>
    <name type="common">Senegalese sole</name>
    <dbReference type="NCBI Taxonomy" id="28829"/>
    <lineage>
        <taxon>Eukaryota</taxon>
        <taxon>Metazoa</taxon>
        <taxon>Chordata</taxon>
        <taxon>Craniata</taxon>
        <taxon>Vertebrata</taxon>
        <taxon>Euteleostomi</taxon>
        <taxon>Actinopterygii</taxon>
        <taxon>Neopterygii</taxon>
        <taxon>Teleostei</taxon>
        <taxon>Neoteleostei</taxon>
        <taxon>Acanthomorphata</taxon>
        <taxon>Carangaria</taxon>
        <taxon>Pleuronectiformes</taxon>
        <taxon>Pleuronectoidei</taxon>
        <taxon>Soleidae</taxon>
        <taxon>Solea</taxon>
    </lineage>
</organism>
<accession>A0AAV6QMU8</accession>
<dbReference type="AlphaFoldDB" id="A0AAV6QMU8"/>
<gene>
    <name evidence="1" type="ORF">JOB18_008006</name>
</gene>
<evidence type="ECO:0000313" key="2">
    <source>
        <dbReference type="Proteomes" id="UP000693946"/>
    </source>
</evidence>
<dbReference type="Proteomes" id="UP000693946">
    <property type="component" value="Linkage Group LG4"/>
</dbReference>
<comment type="caution">
    <text evidence="1">The sequence shown here is derived from an EMBL/GenBank/DDBJ whole genome shotgun (WGS) entry which is preliminary data.</text>
</comment>
<sequence length="292" mass="33426">MVYNIVHNLAPSPLKDYVHRTSDTATRVTRETSSTRRSSLAAFKSVPNAVGLGALVISMVLEVVMKSSTQPSESPYSMFRRVFGEEKASFVRDTMTEYVKRHRTFMNNEQRLLVELRRMETQLSGHLTILKNSLLYDGQMSSRGFKIWVNGASFHLQMLIHEARLNFTSDKVESIATATDLYQQELNRLLEKYKTFLTVCDDNDLIAAHDSEVQCETGDCAKDPVYIAKNQCWLQKVVIRCLKYKPVIQAYVNLIFSKYEPMSRLNTHFSSMKNNLDLMISHNDTFTLPTTA</sequence>
<name>A0AAV6QMU8_SOLSE</name>
<protein>
    <submittedName>
        <fullName evidence="1">Uncharacterized protein</fullName>
    </submittedName>
</protein>